<dbReference type="PANTHER" id="PTHR20908">
    <property type="entry name" value="LD15586P"/>
    <property type="match status" value="1"/>
</dbReference>
<dbReference type="Proteomes" id="UP001283361">
    <property type="component" value="Unassembled WGS sequence"/>
</dbReference>
<dbReference type="AlphaFoldDB" id="A0AAE1EDB6"/>
<comment type="caution">
    <text evidence="1">The sequence shown here is derived from an EMBL/GenBank/DDBJ whole genome shotgun (WGS) entry which is preliminary data.</text>
</comment>
<sequence length="341" mass="38413">MAVQGVRLACGQFSRAGSQLLLQQGGGLVSMTGFQAAPLSSLLMWRRWESSLPAVQTKQLTPNIQLKTLQEPSTQPRPLILLFGWMLAKQRHLDKYGNLYHSKGFDVLSLKMRPGQVLIPQRAQATVEQLLSFLLKPELRSRPLMVHGFSVGGYMYGEYLVKMEQHAQMYADIRKRMVGQIFDSPVDFEGVPSGFATVLTKNPAGRKVIQHSLEAYLRLMEGPVTSHYLRSSKAFHENNLRLPSLMLYSRSDPIGVDRNIENVMGKWKKMGIPVMSRCWESSPHVSHFHRHPDEYVEAVLKFLDSVGLSSGTQAKFDRRLHLDKLSGRVPGTTTEGLKQAQ</sequence>
<dbReference type="GO" id="GO:0017171">
    <property type="term" value="F:serine hydrolase activity"/>
    <property type="evidence" value="ECO:0007669"/>
    <property type="project" value="TreeGrafter"/>
</dbReference>
<organism evidence="1 2">
    <name type="scientific">Elysia crispata</name>
    <name type="common">lettuce slug</name>
    <dbReference type="NCBI Taxonomy" id="231223"/>
    <lineage>
        <taxon>Eukaryota</taxon>
        <taxon>Metazoa</taxon>
        <taxon>Spiralia</taxon>
        <taxon>Lophotrochozoa</taxon>
        <taxon>Mollusca</taxon>
        <taxon>Gastropoda</taxon>
        <taxon>Heterobranchia</taxon>
        <taxon>Euthyneura</taxon>
        <taxon>Panpulmonata</taxon>
        <taxon>Sacoglossa</taxon>
        <taxon>Placobranchoidea</taxon>
        <taxon>Plakobranchidae</taxon>
        <taxon>Elysia</taxon>
    </lineage>
</organism>
<dbReference type="SUPFAM" id="SSF53474">
    <property type="entry name" value="alpha/beta-Hydrolases"/>
    <property type="match status" value="1"/>
</dbReference>
<reference evidence="1" key="1">
    <citation type="journal article" date="2023" name="G3 (Bethesda)">
        <title>A reference genome for the long-term kleptoplast-retaining sea slug Elysia crispata morphotype clarki.</title>
        <authorList>
            <person name="Eastman K.E."/>
            <person name="Pendleton A.L."/>
            <person name="Shaikh M.A."/>
            <person name="Suttiyut T."/>
            <person name="Ogas R."/>
            <person name="Tomko P."/>
            <person name="Gavelis G."/>
            <person name="Widhalm J.R."/>
            <person name="Wisecaver J.H."/>
        </authorList>
    </citation>
    <scope>NUCLEOTIDE SEQUENCE</scope>
    <source>
        <strain evidence="1">ECLA1</strain>
    </source>
</reference>
<accession>A0AAE1EDB6</accession>
<protein>
    <submittedName>
        <fullName evidence="1">Uncharacterized protein</fullName>
    </submittedName>
</protein>
<dbReference type="EMBL" id="JAWDGP010000128">
    <property type="protein sequence ID" value="KAK3803444.1"/>
    <property type="molecule type" value="Genomic_DNA"/>
</dbReference>
<keyword evidence="2" id="KW-1185">Reference proteome</keyword>
<dbReference type="Pfam" id="PF05705">
    <property type="entry name" value="DUF829"/>
    <property type="match status" value="1"/>
</dbReference>
<dbReference type="InterPro" id="IPR008547">
    <property type="entry name" value="DUF829_TMEM53"/>
</dbReference>
<dbReference type="PANTHER" id="PTHR20908:SF1">
    <property type="entry name" value="LD15586P"/>
    <property type="match status" value="1"/>
</dbReference>
<gene>
    <name evidence="1" type="ORF">RRG08_027547</name>
</gene>
<evidence type="ECO:0000313" key="2">
    <source>
        <dbReference type="Proteomes" id="UP001283361"/>
    </source>
</evidence>
<evidence type="ECO:0000313" key="1">
    <source>
        <dbReference type="EMBL" id="KAK3803444.1"/>
    </source>
</evidence>
<dbReference type="InterPro" id="IPR029058">
    <property type="entry name" value="AB_hydrolase_fold"/>
</dbReference>
<dbReference type="Gene3D" id="3.40.50.1820">
    <property type="entry name" value="alpha/beta hydrolase"/>
    <property type="match status" value="1"/>
</dbReference>
<proteinExistence type="predicted"/>
<name>A0AAE1EDB6_9GAST</name>